<dbReference type="InterPro" id="IPR011642">
    <property type="entry name" value="Gate_dom"/>
</dbReference>
<organism evidence="19 20">
    <name type="scientific">Copranaerobaculum intestinale</name>
    <dbReference type="NCBI Taxonomy" id="2692629"/>
    <lineage>
        <taxon>Bacteria</taxon>
        <taxon>Bacillati</taxon>
        <taxon>Bacillota</taxon>
        <taxon>Erysipelotrichia</taxon>
        <taxon>Erysipelotrichales</taxon>
        <taxon>Erysipelotrichaceae</taxon>
        <taxon>Copranaerobaculum</taxon>
    </lineage>
</organism>
<dbReference type="Pfam" id="PF07670">
    <property type="entry name" value="Gate"/>
    <property type="match status" value="2"/>
</dbReference>
<feature type="transmembrane region" description="Helical" evidence="17">
    <location>
        <begin position="283"/>
        <end position="305"/>
    </location>
</feature>
<evidence type="ECO:0000256" key="12">
    <source>
        <dbReference type="ARBA" id="ARBA00023134"/>
    </source>
</evidence>
<feature type="transmembrane region" description="Helical" evidence="17">
    <location>
        <begin position="423"/>
        <end position="448"/>
    </location>
</feature>
<feature type="transmembrane region" description="Helical" evidence="17">
    <location>
        <begin position="609"/>
        <end position="630"/>
    </location>
</feature>
<evidence type="ECO:0000256" key="2">
    <source>
        <dbReference type="ARBA" id="ARBA00004429"/>
    </source>
</evidence>
<evidence type="ECO:0000256" key="9">
    <source>
        <dbReference type="ARBA" id="ARBA00022989"/>
    </source>
</evidence>
<evidence type="ECO:0000256" key="11">
    <source>
        <dbReference type="ARBA" id="ARBA00023065"/>
    </source>
</evidence>
<comment type="subcellular location">
    <subcellularLocation>
        <location evidence="2">Cell inner membrane</location>
        <topology evidence="2">Multi-pass membrane protein</topology>
    </subcellularLocation>
    <subcellularLocation>
        <location evidence="17">Cell membrane</location>
        <topology evidence="17">Multi-pass membrane protein</topology>
    </subcellularLocation>
</comment>
<comment type="caution">
    <text evidence="19">The sequence shown here is derived from an EMBL/GenBank/DDBJ whole genome shotgun (WGS) entry which is preliminary data.</text>
</comment>
<sequence>MIFALAGNQNCGKTTLFNQLTGSNQHVGNFPGVTVDSKSGVIRNHREAKVVDLPGIYSLSPYTSEEIVTRDFLLKQNPDGIINIVDATSIERNLYLSMQLLELHKPMVIALNMMDEVRANGGTIKIKELMEELGVPVVPISASKNEGIDELIEAAIRTVKNHQLPKRIDFCSGAVHRAIHATVHLIEDHAGREGLPLRFAATKVVEGDAPILNQLKLSDNEKDMLDHNVTEMEHEMQMDRKAAMADMRYTFIEKLCAQYVVKPKESKEHLRSVKIDALLTHKYLAIPIFLLIMLTIFWLTFSVVGAFLSDLLAAGITALSDTVSIQLTAYGINPVVHSLIIDGVFSGVGSVLSFIPTIVVLFFFLSLLEDSGYMARVAFVMDKLLRKIGLSGRSFVPMLIGFGCSVPAILATRTLASERDRKMTILLTPFMSCSAKLPIYGMFTMAFFPKYRGLVMIALYVLGMLIAILSGFILKNTIFHGKPVPFVMELPNYRMPSAKSVMLLLWDKAKDFLTRAFTIIFIATLIIWFLQTFDMRFNVVSNSADSLLAQIGKLVSPIFAPLGFADWRVSTALITGLTAKEAVISTFAVLMGTSTAALPQALHAVFTPLSAWTFLVFTLIYTPCFAAISAIKGELRSFKTTLGIAFYQSFIAWVIAFLFYQIGSLLL</sequence>
<evidence type="ECO:0000256" key="8">
    <source>
        <dbReference type="ARBA" id="ARBA00022741"/>
    </source>
</evidence>
<feature type="transmembrane region" description="Helical" evidence="17">
    <location>
        <begin position="454"/>
        <end position="474"/>
    </location>
</feature>
<keyword evidence="13 17" id="KW-0472">Membrane</keyword>
<feature type="transmembrane region" description="Helical" evidence="17">
    <location>
        <begin position="344"/>
        <end position="368"/>
    </location>
</feature>
<keyword evidence="5 17" id="KW-0410">Iron transport</keyword>
<dbReference type="PANTHER" id="PTHR43185">
    <property type="entry name" value="FERROUS IRON TRANSPORT PROTEIN B"/>
    <property type="match status" value="1"/>
</dbReference>
<keyword evidence="9 17" id="KW-1133">Transmembrane helix</keyword>
<keyword evidence="3 17" id="KW-0813">Transport</keyword>
<evidence type="ECO:0000259" key="18">
    <source>
        <dbReference type="PROSITE" id="PS51711"/>
    </source>
</evidence>
<dbReference type="InterPro" id="IPR003373">
    <property type="entry name" value="Fe2_transport_prot-B"/>
</dbReference>
<protein>
    <recommendedName>
        <fullName evidence="14 17">Ferrous iron transport protein B</fullName>
    </recommendedName>
</protein>
<reference evidence="19 20" key="2">
    <citation type="submission" date="2020-01" db="EMBL/GenBank/DDBJ databases">
        <title>Clostridiaceae sp. nov. isolated from the gut of human by culturomics.</title>
        <authorList>
            <person name="Chang Y."/>
        </authorList>
    </citation>
    <scope>NUCLEOTIDE SEQUENCE [LARGE SCALE GENOMIC DNA]</scope>
    <source>
        <strain evidence="19 20">DONG20-135</strain>
    </source>
</reference>
<dbReference type="Pfam" id="PF02421">
    <property type="entry name" value="FeoB_N"/>
    <property type="match status" value="1"/>
</dbReference>
<dbReference type="InterPro" id="IPR027417">
    <property type="entry name" value="P-loop_NTPase"/>
</dbReference>
<dbReference type="GO" id="GO:0015093">
    <property type="term" value="F:ferrous iron transmembrane transporter activity"/>
    <property type="evidence" value="ECO:0007669"/>
    <property type="project" value="UniProtKB-UniRule"/>
</dbReference>
<evidence type="ECO:0000313" key="19">
    <source>
        <dbReference type="EMBL" id="MXQ74107.1"/>
    </source>
</evidence>
<feature type="transmembrane region" description="Helical" evidence="17">
    <location>
        <begin position="642"/>
        <end position="662"/>
    </location>
</feature>
<feature type="binding site" evidence="16">
    <location>
        <position position="18"/>
    </location>
    <ligand>
        <name>Mg(2+)</name>
        <dbReference type="ChEBI" id="CHEBI:18420"/>
        <label>2</label>
    </ligand>
</feature>
<dbReference type="InterPro" id="IPR050860">
    <property type="entry name" value="FeoB_GTPase"/>
</dbReference>
<feature type="binding site" evidence="16">
    <location>
        <position position="21"/>
    </location>
    <ligand>
        <name>Mg(2+)</name>
        <dbReference type="ChEBI" id="CHEBI:18420"/>
        <label>2</label>
    </ligand>
</feature>
<dbReference type="EMBL" id="WUUQ01000003">
    <property type="protein sequence ID" value="MXQ74107.1"/>
    <property type="molecule type" value="Genomic_DNA"/>
</dbReference>
<proteinExistence type="inferred from homology"/>
<keyword evidence="20" id="KW-1185">Reference proteome</keyword>
<reference evidence="19 20" key="1">
    <citation type="submission" date="2019-12" db="EMBL/GenBank/DDBJ databases">
        <authorList>
            <person name="Yang R."/>
        </authorList>
    </citation>
    <scope>NUCLEOTIDE SEQUENCE [LARGE SCALE GENOMIC DNA]</scope>
    <source>
        <strain evidence="19 20">DONG20-135</strain>
    </source>
</reference>
<evidence type="ECO:0000256" key="10">
    <source>
        <dbReference type="ARBA" id="ARBA00023004"/>
    </source>
</evidence>
<dbReference type="NCBIfam" id="TIGR00437">
    <property type="entry name" value="feoB"/>
    <property type="match status" value="1"/>
</dbReference>
<dbReference type="RefSeq" id="WP_160625495.1">
    <property type="nucleotide sequence ID" value="NZ_WUUQ01000003.1"/>
</dbReference>
<feature type="domain" description="FeoB-type G" evidence="18">
    <location>
        <begin position="1"/>
        <end position="161"/>
    </location>
</feature>
<dbReference type="InterPro" id="IPR041069">
    <property type="entry name" value="FeoB_Cyto"/>
</dbReference>
<keyword evidence="6" id="KW-0997">Cell inner membrane</keyword>
<keyword evidence="4" id="KW-1003">Cell membrane</keyword>
<dbReference type="CDD" id="cd01879">
    <property type="entry name" value="FeoB"/>
    <property type="match status" value="1"/>
</dbReference>
<dbReference type="PROSITE" id="PS51711">
    <property type="entry name" value="G_FEOB"/>
    <property type="match status" value="1"/>
</dbReference>
<feature type="binding site" evidence="15">
    <location>
        <begin position="112"/>
        <end position="115"/>
    </location>
    <ligand>
        <name>GTP</name>
        <dbReference type="ChEBI" id="CHEBI:37565"/>
        <label>1</label>
    </ligand>
</feature>
<evidence type="ECO:0000256" key="13">
    <source>
        <dbReference type="ARBA" id="ARBA00023136"/>
    </source>
</evidence>
<dbReference type="FunFam" id="3.40.50.300:FF:000426">
    <property type="entry name" value="Ferrous iron transport protein B"/>
    <property type="match status" value="1"/>
</dbReference>
<dbReference type="InterPro" id="IPR030389">
    <property type="entry name" value="G_FEOB_dom"/>
</dbReference>
<keyword evidence="10 17" id="KW-0408">Iron</keyword>
<comment type="function">
    <text evidence="1 17">Probable transporter of a GTP-driven Fe(2+) uptake system.</text>
</comment>
<dbReference type="PANTHER" id="PTHR43185:SF1">
    <property type="entry name" value="FE(2+) TRANSPORTER FEOB"/>
    <property type="match status" value="1"/>
</dbReference>
<dbReference type="GO" id="GO:0005525">
    <property type="term" value="F:GTP binding"/>
    <property type="evidence" value="ECO:0007669"/>
    <property type="project" value="UniProtKB-KW"/>
</dbReference>
<comment type="similarity">
    <text evidence="17">Belongs to the TRAFAC class TrmE-Era-EngA-EngB-Septin-like GTPase superfamily. FeoB GTPase (TC 9.A.8) family.</text>
</comment>
<evidence type="ECO:0000256" key="16">
    <source>
        <dbReference type="PIRSR" id="PIRSR603373-2"/>
    </source>
</evidence>
<evidence type="ECO:0000256" key="15">
    <source>
        <dbReference type="PIRSR" id="PIRSR603373-1"/>
    </source>
</evidence>
<name>A0A6N8UFQ1_9FIRM</name>
<feature type="binding site" evidence="16">
    <location>
        <position position="22"/>
    </location>
    <ligand>
        <name>Mg(2+)</name>
        <dbReference type="ChEBI" id="CHEBI:18420"/>
        <label>1</label>
    </ligand>
</feature>
<keyword evidence="11" id="KW-0406">Ion transport</keyword>
<dbReference type="Gene3D" id="3.40.50.300">
    <property type="entry name" value="P-loop containing nucleotide triphosphate hydrolases"/>
    <property type="match status" value="1"/>
</dbReference>
<dbReference type="InterPro" id="IPR011640">
    <property type="entry name" value="Fe2_transport_prot_B_C"/>
</dbReference>
<evidence type="ECO:0000256" key="5">
    <source>
        <dbReference type="ARBA" id="ARBA00022496"/>
    </source>
</evidence>
<dbReference type="GO" id="GO:0005886">
    <property type="term" value="C:plasma membrane"/>
    <property type="evidence" value="ECO:0007669"/>
    <property type="project" value="UniProtKB-SubCell"/>
</dbReference>
<keyword evidence="12 15" id="KW-0342">GTP-binding</keyword>
<evidence type="ECO:0000256" key="6">
    <source>
        <dbReference type="ARBA" id="ARBA00022519"/>
    </source>
</evidence>
<dbReference type="Pfam" id="PF07664">
    <property type="entry name" value="FeoB_C"/>
    <property type="match status" value="1"/>
</dbReference>
<keyword evidence="8 15" id="KW-0547">Nucleotide-binding</keyword>
<dbReference type="Pfam" id="PF17910">
    <property type="entry name" value="FeoB_Cyto"/>
    <property type="match status" value="1"/>
</dbReference>
<feature type="transmembrane region" description="Helical" evidence="17">
    <location>
        <begin position="512"/>
        <end position="531"/>
    </location>
</feature>
<evidence type="ECO:0000256" key="3">
    <source>
        <dbReference type="ARBA" id="ARBA00022448"/>
    </source>
</evidence>
<feature type="transmembrane region" description="Helical" evidence="17">
    <location>
        <begin position="388"/>
        <end position="411"/>
    </location>
</feature>
<dbReference type="Proteomes" id="UP000434036">
    <property type="component" value="Unassembled WGS sequence"/>
</dbReference>
<evidence type="ECO:0000256" key="17">
    <source>
        <dbReference type="RuleBase" id="RU362098"/>
    </source>
</evidence>
<evidence type="ECO:0000256" key="4">
    <source>
        <dbReference type="ARBA" id="ARBA00022475"/>
    </source>
</evidence>
<feature type="transmembrane region" description="Helical" evidence="17">
    <location>
        <begin position="582"/>
        <end position="603"/>
    </location>
</feature>
<evidence type="ECO:0000256" key="1">
    <source>
        <dbReference type="ARBA" id="ARBA00003926"/>
    </source>
</evidence>
<keyword evidence="7 17" id="KW-0812">Transmembrane</keyword>
<evidence type="ECO:0000313" key="20">
    <source>
        <dbReference type="Proteomes" id="UP000434036"/>
    </source>
</evidence>
<keyword evidence="16" id="KW-0479">Metal-binding</keyword>
<feature type="binding site" evidence="15">
    <location>
        <begin position="32"/>
        <end position="36"/>
    </location>
    <ligand>
        <name>GTP</name>
        <dbReference type="ChEBI" id="CHEBI:37565"/>
        <label>1</label>
    </ligand>
</feature>
<dbReference type="AlphaFoldDB" id="A0A6N8UFQ1"/>
<feature type="binding site" evidence="15">
    <location>
        <begin position="7"/>
        <end position="14"/>
    </location>
    <ligand>
        <name>GTP</name>
        <dbReference type="ChEBI" id="CHEBI:37565"/>
        <label>1</label>
    </ligand>
</feature>
<feature type="binding site" evidence="15">
    <location>
        <begin position="52"/>
        <end position="55"/>
    </location>
    <ligand>
        <name>GTP</name>
        <dbReference type="ChEBI" id="CHEBI:37565"/>
        <label>1</label>
    </ligand>
</feature>
<evidence type="ECO:0000256" key="14">
    <source>
        <dbReference type="NCBIfam" id="TIGR00437"/>
    </source>
</evidence>
<accession>A0A6N8UFQ1</accession>
<dbReference type="SUPFAM" id="SSF52540">
    <property type="entry name" value="P-loop containing nucleoside triphosphate hydrolases"/>
    <property type="match status" value="1"/>
</dbReference>
<dbReference type="GO" id="GO:0046872">
    <property type="term" value="F:metal ion binding"/>
    <property type="evidence" value="ECO:0007669"/>
    <property type="project" value="UniProtKB-KW"/>
</dbReference>
<keyword evidence="16" id="KW-0460">Magnesium</keyword>
<evidence type="ECO:0000256" key="7">
    <source>
        <dbReference type="ARBA" id="ARBA00022692"/>
    </source>
</evidence>
<gene>
    <name evidence="19" type="primary">feoB</name>
    <name evidence="19" type="ORF">GSF08_09170</name>
</gene>
<dbReference type="Gene3D" id="1.10.287.1770">
    <property type="match status" value="1"/>
</dbReference>